<feature type="transmembrane region" description="Helical" evidence="1">
    <location>
        <begin position="108"/>
        <end position="129"/>
    </location>
</feature>
<feature type="transmembrane region" description="Helical" evidence="1">
    <location>
        <begin position="57"/>
        <end position="76"/>
    </location>
</feature>
<feature type="transmembrane region" description="Helical" evidence="1">
    <location>
        <begin position="21"/>
        <end position="37"/>
    </location>
</feature>
<evidence type="ECO:0000256" key="1">
    <source>
        <dbReference type="SAM" id="Phobius"/>
    </source>
</evidence>
<keyword evidence="1" id="KW-0472">Membrane</keyword>
<keyword evidence="1" id="KW-1133">Transmembrane helix</keyword>
<organism evidence="2">
    <name type="scientific">viral metagenome</name>
    <dbReference type="NCBI Taxonomy" id="1070528"/>
    <lineage>
        <taxon>unclassified sequences</taxon>
        <taxon>metagenomes</taxon>
        <taxon>organismal metagenomes</taxon>
    </lineage>
</organism>
<name>A0A6C0I151_9ZZZZ</name>
<accession>A0A6C0I151</accession>
<dbReference type="EMBL" id="MN740059">
    <property type="protein sequence ID" value="QHT86145.1"/>
    <property type="molecule type" value="Genomic_DNA"/>
</dbReference>
<proteinExistence type="predicted"/>
<evidence type="ECO:0000313" key="2">
    <source>
        <dbReference type="EMBL" id="QHT86145.1"/>
    </source>
</evidence>
<feature type="transmembrane region" description="Helical" evidence="1">
    <location>
        <begin position="83"/>
        <end position="102"/>
    </location>
</feature>
<dbReference type="AlphaFoldDB" id="A0A6C0I151"/>
<sequence>MFNIDKKNLTLDENGNLRPDFLFSYWCLGWFIIYYFIDSSSRSPIGQFIKKEMNPLLALITAFGENLITFFYMIYLQSDFINLFRYLIMMFIIKIYPIYLLSDYKIQWFHDILVLIIVFIIYIIYLHFWNTDILKIYKKTFTSIHEGKTETPFFQFMEKIGL</sequence>
<keyword evidence="1" id="KW-0812">Transmembrane</keyword>
<protein>
    <submittedName>
        <fullName evidence="2">Uncharacterized protein</fullName>
    </submittedName>
</protein>
<reference evidence="2" key="1">
    <citation type="journal article" date="2020" name="Nature">
        <title>Giant virus diversity and host interactions through global metagenomics.</title>
        <authorList>
            <person name="Schulz F."/>
            <person name="Roux S."/>
            <person name="Paez-Espino D."/>
            <person name="Jungbluth S."/>
            <person name="Walsh D.A."/>
            <person name="Denef V.J."/>
            <person name="McMahon K.D."/>
            <person name="Konstantinidis K.T."/>
            <person name="Eloe-Fadrosh E.A."/>
            <person name="Kyrpides N.C."/>
            <person name="Woyke T."/>
        </authorList>
    </citation>
    <scope>NUCLEOTIDE SEQUENCE</scope>
    <source>
        <strain evidence="2">GVMAG-M-3300023184-184</strain>
    </source>
</reference>